<evidence type="ECO:0000256" key="13">
    <source>
        <dbReference type="ARBA" id="ARBA00023180"/>
    </source>
</evidence>
<evidence type="ECO:0000256" key="10">
    <source>
        <dbReference type="ARBA" id="ARBA00023004"/>
    </source>
</evidence>
<dbReference type="Pfam" id="PF00067">
    <property type="entry name" value="p450"/>
    <property type="match status" value="1"/>
</dbReference>
<dbReference type="GO" id="GO:0020037">
    <property type="term" value="F:heme binding"/>
    <property type="evidence" value="ECO:0007669"/>
    <property type="project" value="InterPro"/>
</dbReference>
<dbReference type="PRINTS" id="PR00463">
    <property type="entry name" value="EP450I"/>
</dbReference>
<evidence type="ECO:0000256" key="7">
    <source>
        <dbReference type="ARBA" id="ARBA00022723"/>
    </source>
</evidence>
<dbReference type="SUPFAM" id="SSF48264">
    <property type="entry name" value="Cytochrome P450"/>
    <property type="match status" value="1"/>
</dbReference>
<dbReference type="InterPro" id="IPR050364">
    <property type="entry name" value="Cytochrome_P450_fung"/>
</dbReference>
<evidence type="ECO:0000256" key="6">
    <source>
        <dbReference type="ARBA" id="ARBA00022692"/>
    </source>
</evidence>
<keyword evidence="6" id="KW-0812">Transmembrane</keyword>
<feature type="chain" id="PRO_5041410356" evidence="16">
    <location>
        <begin position="20"/>
        <end position="508"/>
    </location>
</feature>
<evidence type="ECO:0000256" key="8">
    <source>
        <dbReference type="ARBA" id="ARBA00022989"/>
    </source>
</evidence>
<dbReference type="PANTHER" id="PTHR46300">
    <property type="entry name" value="P450, PUTATIVE (EUROFUNG)-RELATED-RELATED"/>
    <property type="match status" value="1"/>
</dbReference>
<dbReference type="GO" id="GO:0005506">
    <property type="term" value="F:iron ion binding"/>
    <property type="evidence" value="ECO:0007669"/>
    <property type="project" value="InterPro"/>
</dbReference>
<evidence type="ECO:0000256" key="1">
    <source>
        <dbReference type="ARBA" id="ARBA00001971"/>
    </source>
</evidence>
<comment type="pathway">
    <text evidence="3">Secondary metabolite biosynthesis.</text>
</comment>
<comment type="caution">
    <text evidence="17">The sequence shown here is derived from an EMBL/GenBank/DDBJ whole genome shotgun (WGS) entry which is preliminary data.</text>
</comment>
<dbReference type="Proteomes" id="UP001163846">
    <property type="component" value="Unassembled WGS sequence"/>
</dbReference>
<dbReference type="GO" id="GO:0004497">
    <property type="term" value="F:monooxygenase activity"/>
    <property type="evidence" value="ECO:0007669"/>
    <property type="project" value="UniProtKB-KW"/>
</dbReference>
<keyword evidence="12" id="KW-0472">Membrane</keyword>
<dbReference type="GO" id="GO:0016705">
    <property type="term" value="F:oxidoreductase activity, acting on paired donors, with incorporation or reduction of molecular oxygen"/>
    <property type="evidence" value="ECO:0007669"/>
    <property type="project" value="InterPro"/>
</dbReference>
<evidence type="ECO:0000256" key="15">
    <source>
        <dbReference type="RuleBase" id="RU000461"/>
    </source>
</evidence>
<evidence type="ECO:0000256" key="5">
    <source>
        <dbReference type="ARBA" id="ARBA00022617"/>
    </source>
</evidence>
<evidence type="ECO:0000256" key="2">
    <source>
        <dbReference type="ARBA" id="ARBA00004167"/>
    </source>
</evidence>
<keyword evidence="16" id="KW-0732">Signal</keyword>
<name>A0AA38PHG6_9AGAR</name>
<reference evidence="17" key="1">
    <citation type="submission" date="2022-08" db="EMBL/GenBank/DDBJ databases">
        <authorList>
            <consortium name="DOE Joint Genome Institute"/>
            <person name="Min B."/>
            <person name="Riley R."/>
            <person name="Sierra-Patev S."/>
            <person name="Naranjo-Ortiz M."/>
            <person name="Looney B."/>
            <person name="Konkel Z."/>
            <person name="Slot J.C."/>
            <person name="Sakamoto Y."/>
            <person name="Steenwyk J.L."/>
            <person name="Rokas A."/>
            <person name="Carro J."/>
            <person name="Camarero S."/>
            <person name="Ferreira P."/>
            <person name="Molpeceres G."/>
            <person name="Ruiz-Duenas F.J."/>
            <person name="Serrano A."/>
            <person name="Henrissat B."/>
            <person name="Drula E."/>
            <person name="Hughes K.W."/>
            <person name="Mata J.L."/>
            <person name="Ishikawa N.K."/>
            <person name="Vargas-Isla R."/>
            <person name="Ushijima S."/>
            <person name="Smith C.A."/>
            <person name="Ahrendt S."/>
            <person name="Andreopoulos W."/>
            <person name="He G."/>
            <person name="Labutti K."/>
            <person name="Lipzen A."/>
            <person name="Ng V."/>
            <person name="Sandor L."/>
            <person name="Barry K."/>
            <person name="Martinez A.T."/>
            <person name="Xiao Y."/>
            <person name="Gibbons J.G."/>
            <person name="Terashima K."/>
            <person name="Hibbett D.S."/>
            <person name="Grigoriev I.V."/>
        </authorList>
    </citation>
    <scope>NUCLEOTIDE SEQUENCE</scope>
    <source>
        <strain evidence="17">TFB9207</strain>
    </source>
</reference>
<evidence type="ECO:0000313" key="18">
    <source>
        <dbReference type="Proteomes" id="UP001163846"/>
    </source>
</evidence>
<dbReference type="CDD" id="cd11065">
    <property type="entry name" value="CYP64-like"/>
    <property type="match status" value="1"/>
</dbReference>
<evidence type="ECO:0000256" key="11">
    <source>
        <dbReference type="ARBA" id="ARBA00023033"/>
    </source>
</evidence>
<comment type="cofactor">
    <cofactor evidence="1 14">
        <name>heme</name>
        <dbReference type="ChEBI" id="CHEBI:30413"/>
    </cofactor>
</comment>
<dbReference type="AlphaFoldDB" id="A0AA38PHG6"/>
<keyword evidence="10 14" id="KW-0408">Iron</keyword>
<comment type="subcellular location">
    <subcellularLocation>
        <location evidence="2">Membrane</location>
        <topology evidence="2">Single-pass membrane protein</topology>
    </subcellularLocation>
</comment>
<dbReference type="PROSITE" id="PS00086">
    <property type="entry name" value="CYTOCHROME_P450"/>
    <property type="match status" value="1"/>
</dbReference>
<sequence length="508" mass="57484">MHDISLFCSLSVLFILVYIKHRELSSPQAKHPPGPKPVFLIGNVLQIPTASPQFTFTKWLEEYGDMVYLRVFQQPMLVLNSLESARDLLHNRSSIYSDRPNFILLRLMGWENASPQVRYGPQFRRHRRFIQQTFNQSAIEELRPIQEKQISYLLQDIVGSPAQIDDHLRRFSAGIIMKVTYGADVKSINDPLVQIAHHAELLTIESGTPSATLVDYIPALKYIPVWAPLAGFKRNAALVKEAVDTMFNVPYEMVKSQMTSGIASSCMTSRLIAACSPAGVTFLSPEDEEDIKAVAGTMHSASDDTTRCVLSTFILAMVLHPQVFERAQAEMDRVIDLDRLPNLEDRDSLPYLECVLKEACRWNVPIPLGMPHRLVDDDIYRDYYIPKGTTVMANIHAILQNCSQPQLFRPERYMEDSHLPDPRDVIFGFGRRRCPGRHFANRNVWLVAASLVCATIIGKAEDDAGNEITPEAKFLDGFVRHPASFPYSIKFRPEKISALNNWNAALDV</sequence>
<evidence type="ECO:0000256" key="12">
    <source>
        <dbReference type="ARBA" id="ARBA00023136"/>
    </source>
</evidence>
<keyword evidence="11 15" id="KW-0503">Monooxygenase</keyword>
<organism evidence="17 18">
    <name type="scientific">Lentinula raphanica</name>
    <dbReference type="NCBI Taxonomy" id="153919"/>
    <lineage>
        <taxon>Eukaryota</taxon>
        <taxon>Fungi</taxon>
        <taxon>Dikarya</taxon>
        <taxon>Basidiomycota</taxon>
        <taxon>Agaricomycotina</taxon>
        <taxon>Agaricomycetes</taxon>
        <taxon>Agaricomycetidae</taxon>
        <taxon>Agaricales</taxon>
        <taxon>Marasmiineae</taxon>
        <taxon>Omphalotaceae</taxon>
        <taxon>Lentinula</taxon>
    </lineage>
</organism>
<keyword evidence="5 14" id="KW-0349">Heme</keyword>
<keyword evidence="18" id="KW-1185">Reference proteome</keyword>
<proteinExistence type="inferred from homology"/>
<evidence type="ECO:0000256" key="9">
    <source>
        <dbReference type="ARBA" id="ARBA00023002"/>
    </source>
</evidence>
<evidence type="ECO:0000256" key="16">
    <source>
        <dbReference type="SAM" id="SignalP"/>
    </source>
</evidence>
<keyword evidence="7 14" id="KW-0479">Metal-binding</keyword>
<dbReference type="InterPro" id="IPR036396">
    <property type="entry name" value="Cyt_P450_sf"/>
</dbReference>
<comment type="similarity">
    <text evidence="4 15">Belongs to the cytochrome P450 family.</text>
</comment>
<keyword evidence="9 15" id="KW-0560">Oxidoreductase</keyword>
<dbReference type="InterPro" id="IPR002401">
    <property type="entry name" value="Cyt_P450_E_grp-I"/>
</dbReference>
<keyword evidence="8" id="KW-1133">Transmembrane helix</keyword>
<feature type="binding site" description="axial binding residue" evidence="14">
    <location>
        <position position="434"/>
    </location>
    <ligand>
        <name>heme</name>
        <dbReference type="ChEBI" id="CHEBI:30413"/>
    </ligand>
    <ligandPart>
        <name>Fe</name>
        <dbReference type="ChEBI" id="CHEBI:18248"/>
    </ligandPart>
</feature>
<dbReference type="InterPro" id="IPR017972">
    <property type="entry name" value="Cyt_P450_CS"/>
</dbReference>
<dbReference type="Gene3D" id="1.10.630.10">
    <property type="entry name" value="Cytochrome P450"/>
    <property type="match status" value="1"/>
</dbReference>
<dbReference type="EMBL" id="MU805987">
    <property type="protein sequence ID" value="KAJ3843023.1"/>
    <property type="molecule type" value="Genomic_DNA"/>
</dbReference>
<dbReference type="InterPro" id="IPR001128">
    <property type="entry name" value="Cyt_P450"/>
</dbReference>
<dbReference type="GO" id="GO:0016020">
    <property type="term" value="C:membrane"/>
    <property type="evidence" value="ECO:0007669"/>
    <property type="project" value="UniProtKB-SubCell"/>
</dbReference>
<accession>A0AA38PHG6</accession>
<evidence type="ECO:0000313" key="17">
    <source>
        <dbReference type="EMBL" id="KAJ3843023.1"/>
    </source>
</evidence>
<keyword evidence="13" id="KW-0325">Glycoprotein</keyword>
<feature type="signal peptide" evidence="16">
    <location>
        <begin position="1"/>
        <end position="19"/>
    </location>
</feature>
<evidence type="ECO:0000256" key="14">
    <source>
        <dbReference type="PIRSR" id="PIRSR602401-1"/>
    </source>
</evidence>
<evidence type="ECO:0000256" key="4">
    <source>
        <dbReference type="ARBA" id="ARBA00010617"/>
    </source>
</evidence>
<evidence type="ECO:0000256" key="3">
    <source>
        <dbReference type="ARBA" id="ARBA00005179"/>
    </source>
</evidence>
<protein>
    <submittedName>
        <fullName evidence="17">Cytochrome P450</fullName>
    </submittedName>
</protein>
<gene>
    <name evidence="17" type="ORF">F5878DRAFT_333593</name>
</gene>
<dbReference type="PANTHER" id="PTHR46300:SF2">
    <property type="entry name" value="CYTOCHROME P450 MONOOXYGENASE ALNH-RELATED"/>
    <property type="match status" value="1"/>
</dbReference>